<proteinExistence type="predicted"/>
<reference evidence="1 2" key="1">
    <citation type="journal article" date="2022" name="bioRxiv">
        <title>The genome of the oomycete Peronosclerospora sorghi, a cosmopolitan pathogen of maize and sorghum, is inflated with dispersed pseudogenes.</title>
        <authorList>
            <person name="Fletcher K."/>
            <person name="Martin F."/>
            <person name="Isakeit T."/>
            <person name="Cavanaugh K."/>
            <person name="Magill C."/>
            <person name="Michelmore R."/>
        </authorList>
    </citation>
    <scope>NUCLEOTIDE SEQUENCE [LARGE SCALE GENOMIC DNA]</scope>
    <source>
        <strain evidence="1">P6</strain>
    </source>
</reference>
<evidence type="ECO:0000313" key="1">
    <source>
        <dbReference type="EMBL" id="KAI9914111.1"/>
    </source>
</evidence>
<organism evidence="1 2">
    <name type="scientific">Peronosclerospora sorghi</name>
    <dbReference type="NCBI Taxonomy" id="230839"/>
    <lineage>
        <taxon>Eukaryota</taxon>
        <taxon>Sar</taxon>
        <taxon>Stramenopiles</taxon>
        <taxon>Oomycota</taxon>
        <taxon>Peronosporomycetes</taxon>
        <taxon>Peronosporales</taxon>
        <taxon>Peronosporaceae</taxon>
        <taxon>Peronosclerospora</taxon>
    </lineage>
</organism>
<dbReference type="Proteomes" id="UP001163321">
    <property type="component" value="Chromosome 4"/>
</dbReference>
<comment type="caution">
    <text evidence="1">The sequence shown here is derived from an EMBL/GenBank/DDBJ whole genome shotgun (WGS) entry which is preliminary data.</text>
</comment>
<protein>
    <submittedName>
        <fullName evidence="1">Uncharacterized protein</fullName>
    </submittedName>
</protein>
<accession>A0ACC0W6Z9</accession>
<gene>
    <name evidence="1" type="ORF">PsorP6_005673</name>
</gene>
<keyword evidence="2" id="KW-1185">Reference proteome</keyword>
<evidence type="ECO:0000313" key="2">
    <source>
        <dbReference type="Proteomes" id="UP001163321"/>
    </source>
</evidence>
<name>A0ACC0W6Z9_9STRA</name>
<sequence>MFTSDERDRVYDPEMEDAHVTQTQRAEAKYNVAASPRPAARSMKEEEAINDFALQRQSSRRFVRERGRSDGRHVVGGSPDFSSSWLWSRAGNT</sequence>
<dbReference type="EMBL" id="CM047583">
    <property type="protein sequence ID" value="KAI9914111.1"/>
    <property type="molecule type" value="Genomic_DNA"/>
</dbReference>